<keyword evidence="1" id="KW-0472">Membrane</keyword>
<keyword evidence="1" id="KW-0812">Transmembrane</keyword>
<evidence type="ECO:0000313" key="2">
    <source>
        <dbReference type="EMBL" id="DAD66333.1"/>
    </source>
</evidence>
<reference evidence="2" key="1">
    <citation type="journal article" date="2021" name="Proc. Natl. Acad. Sci. U.S.A.">
        <title>A Catalog of Tens of Thousands of Viruses from Human Metagenomes Reveals Hidden Associations with Chronic Diseases.</title>
        <authorList>
            <person name="Tisza M.J."/>
            <person name="Buck C.B."/>
        </authorList>
    </citation>
    <scope>NUCLEOTIDE SEQUENCE</scope>
    <source>
        <strain evidence="2">CtuYn2</strain>
    </source>
</reference>
<feature type="transmembrane region" description="Helical" evidence="1">
    <location>
        <begin position="13"/>
        <end position="32"/>
    </location>
</feature>
<evidence type="ECO:0000256" key="1">
    <source>
        <dbReference type="SAM" id="Phobius"/>
    </source>
</evidence>
<accession>A0A8S5L8T8</accession>
<sequence>MDLFGFEGKNGEGLFGFLMCLVIAAQIKEYFARKKAQKIAAKIEAQKRLSRPELAFIFKNIDKFSREKRAEVRISPKDEPFVRELSQKSGISFTRCA</sequence>
<proteinExistence type="predicted"/>
<organism evidence="2">
    <name type="scientific">Myoviridae sp. ctuYn2</name>
    <dbReference type="NCBI Taxonomy" id="2823533"/>
    <lineage>
        <taxon>Viruses</taxon>
        <taxon>Duplodnaviria</taxon>
        <taxon>Heunggongvirae</taxon>
        <taxon>Uroviricota</taxon>
        <taxon>Caudoviricetes</taxon>
    </lineage>
</organism>
<keyword evidence="1" id="KW-1133">Transmembrane helix</keyword>
<protein>
    <submittedName>
        <fullName evidence="2">Uncharacterized protein</fullName>
    </submittedName>
</protein>
<dbReference type="EMBL" id="BK014658">
    <property type="protein sequence ID" value="DAD66333.1"/>
    <property type="molecule type" value="Genomic_DNA"/>
</dbReference>
<name>A0A8S5L8T8_9CAUD</name>